<evidence type="ECO:0000313" key="2">
    <source>
        <dbReference type="EMBL" id="SBR81509.1"/>
    </source>
</evidence>
<dbReference type="EMBL" id="HAEG01008301">
    <property type="protein sequence ID" value="SBR81509.1"/>
    <property type="molecule type" value="Transcribed_RNA"/>
</dbReference>
<proteinExistence type="predicted"/>
<gene>
    <name evidence="2" type="primary">Nfu_g_1_014563</name>
</gene>
<accession>A0A1A8PKH2</accession>
<name>A0A1A8PKH2_9TELE</name>
<feature type="non-terminal residue" evidence="2">
    <location>
        <position position="43"/>
    </location>
</feature>
<organism evidence="2">
    <name type="scientific">Nothobranchius pienaari</name>
    <dbReference type="NCBI Taxonomy" id="704102"/>
    <lineage>
        <taxon>Eukaryota</taxon>
        <taxon>Metazoa</taxon>
        <taxon>Chordata</taxon>
        <taxon>Craniata</taxon>
        <taxon>Vertebrata</taxon>
        <taxon>Euteleostomi</taxon>
        <taxon>Actinopterygii</taxon>
        <taxon>Neopterygii</taxon>
        <taxon>Teleostei</taxon>
        <taxon>Neoteleostei</taxon>
        <taxon>Acanthomorphata</taxon>
        <taxon>Ovalentaria</taxon>
        <taxon>Atherinomorphae</taxon>
        <taxon>Cyprinodontiformes</taxon>
        <taxon>Nothobranchiidae</taxon>
        <taxon>Nothobranchius</taxon>
    </lineage>
</organism>
<feature type="non-terminal residue" evidence="2">
    <location>
        <position position="1"/>
    </location>
</feature>
<sequence>CLKVLPPKNRASRGSEEQRGRTTTSTLPREKRRKGFQQLMTTE</sequence>
<protein>
    <submittedName>
        <fullName evidence="2">Uncharacterized protein</fullName>
    </submittedName>
</protein>
<reference evidence="2" key="2">
    <citation type="submission" date="2016-06" db="EMBL/GenBank/DDBJ databases">
        <title>The genome of a short-lived fish provides insights into sex chromosome evolution and the genetic control of aging.</title>
        <authorList>
            <person name="Reichwald K."/>
            <person name="Felder M."/>
            <person name="Petzold A."/>
            <person name="Koch P."/>
            <person name="Groth M."/>
            <person name="Platzer M."/>
        </authorList>
    </citation>
    <scope>NUCLEOTIDE SEQUENCE</scope>
    <source>
        <tissue evidence="2">Brain</tissue>
    </source>
</reference>
<reference evidence="2" key="1">
    <citation type="submission" date="2016-05" db="EMBL/GenBank/DDBJ databases">
        <authorList>
            <person name="Lavstsen T."/>
            <person name="Jespersen J.S."/>
        </authorList>
    </citation>
    <scope>NUCLEOTIDE SEQUENCE</scope>
    <source>
        <tissue evidence="2">Brain</tissue>
    </source>
</reference>
<evidence type="ECO:0000256" key="1">
    <source>
        <dbReference type="SAM" id="MobiDB-lite"/>
    </source>
</evidence>
<dbReference type="AlphaFoldDB" id="A0A1A8PKH2"/>
<feature type="region of interest" description="Disordered" evidence="1">
    <location>
        <begin position="1"/>
        <end position="43"/>
    </location>
</feature>